<dbReference type="PROSITE" id="PS00108">
    <property type="entry name" value="PROTEIN_KINASE_ST"/>
    <property type="match status" value="1"/>
</dbReference>
<evidence type="ECO:0000256" key="7">
    <source>
        <dbReference type="ARBA" id="ARBA00022840"/>
    </source>
</evidence>
<keyword evidence="5" id="KW-0547">Nucleotide-binding</keyword>
<evidence type="ECO:0000256" key="11">
    <source>
        <dbReference type="SAM" id="MobiDB-lite"/>
    </source>
</evidence>
<proteinExistence type="inferred from homology"/>
<comment type="catalytic activity">
    <reaction evidence="9">
        <text>L-threonyl-[protein] + ATP = O-phospho-L-threonyl-[protein] + ADP + H(+)</text>
        <dbReference type="Rhea" id="RHEA:46608"/>
        <dbReference type="Rhea" id="RHEA-COMP:11060"/>
        <dbReference type="Rhea" id="RHEA-COMP:11605"/>
        <dbReference type="ChEBI" id="CHEBI:15378"/>
        <dbReference type="ChEBI" id="CHEBI:30013"/>
        <dbReference type="ChEBI" id="CHEBI:30616"/>
        <dbReference type="ChEBI" id="CHEBI:61977"/>
        <dbReference type="ChEBI" id="CHEBI:456216"/>
        <dbReference type="EC" id="2.7.11.1"/>
    </reaction>
</comment>
<feature type="compositionally biased region" description="Basic and acidic residues" evidence="11">
    <location>
        <begin position="669"/>
        <end position="690"/>
    </location>
</feature>
<evidence type="ECO:0000313" key="15">
    <source>
        <dbReference type="Proteomes" id="UP000093000"/>
    </source>
</evidence>
<dbReference type="Gene3D" id="3.30.200.20">
    <property type="entry name" value="Phosphorylase Kinase, domain 1"/>
    <property type="match status" value="1"/>
</dbReference>
<comment type="similarity">
    <text evidence="8">Belongs to the protein kinase superfamily. STE Ser/Thr protein kinase family. COT1 subfamily.</text>
</comment>
<dbReference type="SUPFAM" id="SSF56112">
    <property type="entry name" value="Protein kinase-like (PK-like)"/>
    <property type="match status" value="1"/>
</dbReference>
<feature type="domain" description="AGC-kinase C-terminal" evidence="13">
    <location>
        <begin position="331"/>
        <end position="408"/>
    </location>
</feature>
<keyword evidence="15" id="KW-1185">Reference proteome</keyword>
<dbReference type="SMART" id="SM00133">
    <property type="entry name" value="S_TK_X"/>
    <property type="match status" value="1"/>
</dbReference>
<keyword evidence="2" id="KW-0723">Serine/threonine-protein kinase</keyword>
<organism evidence="14 15">
    <name type="scientific">Choanephora cucurbitarum</name>
    <dbReference type="NCBI Taxonomy" id="101091"/>
    <lineage>
        <taxon>Eukaryota</taxon>
        <taxon>Fungi</taxon>
        <taxon>Fungi incertae sedis</taxon>
        <taxon>Mucoromycota</taxon>
        <taxon>Mucoromycotina</taxon>
        <taxon>Mucoromycetes</taxon>
        <taxon>Mucorales</taxon>
        <taxon>Mucorineae</taxon>
        <taxon>Choanephoraceae</taxon>
        <taxon>Choanephoroideae</taxon>
        <taxon>Choanephora</taxon>
    </lineage>
</organism>
<dbReference type="Pfam" id="PF00069">
    <property type="entry name" value="Pkinase"/>
    <property type="match status" value="1"/>
</dbReference>
<dbReference type="PANTHER" id="PTHR22988">
    <property type="entry name" value="MYOTONIC DYSTROPHY S/T KINASE-RELATED"/>
    <property type="match status" value="1"/>
</dbReference>
<keyword evidence="4" id="KW-0808">Transferase</keyword>
<evidence type="ECO:0000256" key="2">
    <source>
        <dbReference type="ARBA" id="ARBA00022527"/>
    </source>
</evidence>
<feature type="region of interest" description="Disordered" evidence="11">
    <location>
        <begin position="440"/>
        <end position="466"/>
    </location>
</feature>
<dbReference type="InterPro" id="IPR050839">
    <property type="entry name" value="Rho-assoc_Ser/Thr_Kinase"/>
</dbReference>
<dbReference type="GO" id="GO:0031032">
    <property type="term" value="P:actomyosin structure organization"/>
    <property type="evidence" value="ECO:0007669"/>
    <property type="project" value="TreeGrafter"/>
</dbReference>
<protein>
    <recommendedName>
        <fullName evidence="1">non-specific serine/threonine protein kinase</fullName>
        <ecNumber evidence="1">2.7.11.1</ecNumber>
    </recommendedName>
</protein>
<comment type="catalytic activity">
    <reaction evidence="10">
        <text>L-seryl-[protein] + ATP = O-phospho-L-seryl-[protein] + ADP + H(+)</text>
        <dbReference type="Rhea" id="RHEA:17989"/>
        <dbReference type="Rhea" id="RHEA-COMP:9863"/>
        <dbReference type="Rhea" id="RHEA-COMP:11604"/>
        <dbReference type="ChEBI" id="CHEBI:15378"/>
        <dbReference type="ChEBI" id="CHEBI:29999"/>
        <dbReference type="ChEBI" id="CHEBI:30616"/>
        <dbReference type="ChEBI" id="CHEBI:83421"/>
        <dbReference type="ChEBI" id="CHEBI:456216"/>
        <dbReference type="EC" id="2.7.11.1"/>
    </reaction>
</comment>
<dbReference type="InterPro" id="IPR008271">
    <property type="entry name" value="Ser/Thr_kinase_AS"/>
</dbReference>
<dbReference type="SMART" id="SM00220">
    <property type="entry name" value="S_TKc"/>
    <property type="match status" value="1"/>
</dbReference>
<keyword evidence="7" id="KW-0067">ATP-binding</keyword>
<keyword evidence="3" id="KW-0597">Phosphoprotein</keyword>
<dbReference type="EMBL" id="LUGH01000030">
    <property type="protein sequence ID" value="OBZ90873.1"/>
    <property type="molecule type" value="Genomic_DNA"/>
</dbReference>
<dbReference type="EC" id="2.7.11.1" evidence="1"/>
<evidence type="ECO:0000313" key="14">
    <source>
        <dbReference type="EMBL" id="OBZ90873.1"/>
    </source>
</evidence>
<evidence type="ECO:0000256" key="5">
    <source>
        <dbReference type="ARBA" id="ARBA00022741"/>
    </source>
</evidence>
<dbReference type="OrthoDB" id="3638488at2759"/>
<dbReference type="Gene3D" id="1.10.510.10">
    <property type="entry name" value="Transferase(Phosphotransferase) domain 1"/>
    <property type="match status" value="1"/>
</dbReference>
<dbReference type="AlphaFoldDB" id="A0A1C7NP19"/>
<evidence type="ECO:0000259" key="13">
    <source>
        <dbReference type="PROSITE" id="PS51285"/>
    </source>
</evidence>
<dbReference type="Proteomes" id="UP000093000">
    <property type="component" value="Unassembled WGS sequence"/>
</dbReference>
<dbReference type="PROSITE" id="PS51285">
    <property type="entry name" value="AGC_KINASE_CTER"/>
    <property type="match status" value="1"/>
</dbReference>
<dbReference type="InterPro" id="IPR000961">
    <property type="entry name" value="AGC-kinase_C"/>
</dbReference>
<dbReference type="GO" id="GO:0004674">
    <property type="term" value="F:protein serine/threonine kinase activity"/>
    <property type="evidence" value="ECO:0007669"/>
    <property type="project" value="UniProtKB-KW"/>
</dbReference>
<feature type="region of interest" description="Disordered" evidence="11">
    <location>
        <begin position="669"/>
        <end position="706"/>
    </location>
</feature>
<sequence length="903" mass="105907">MSRKHIIRQLIDKDALIDALISLYHNATKCQPNDNLNKFIQLYKPVYYEIIQSKLSIKDFHIIHKDSFAEGAFGKVTIVKSKDNQIYAMKTSNKAKLIHQMDRSSPMEERLLLSIATDENDPWFPKLHASFQDRTNLYLVMEYAPGGDLQGLMERRSYAPFAEEEARFYCAELVLAIERVHQLGFMHRDIKPGNILIDKTGHIKLGDFGSCISIDTNDYLFMVGTMPYVSPEMCNSEGSNPLDGPAYGPEVDWWSVGIVLYELLYGDTPFIGTDIKIQMSLLDPKIEVQYNPNIEVSNEAQDLISRLLAKSKDKRLGLNGVAEIKSHPFFSSINWDSIRTTATPPFIPTISSPDDVTFFSTTKSEDGATKWKENDSMYSDSLEDELNDHEYPFIGYTHIHHGTHQHEDKDTKYQQEIDQLQERHLKERRKLEEEIQQLKSKLETDQTSKEQVPQRLNRLVQQDNKPPRLDERMIQLQKKEKQKLQDQMIRMKQDYEQQMKKAQQERASLQASFNRQLIEKEKLQAALELNHASSDFQETIEHQQSRLEQLERELEEKSALYEQTIQETTWSLEQKIQQTTEAYEHEMDQSRQRIADLEKEAQLSVKEKHDQATETDETDLSTLKRLEEKLEYEVEKTNKLRERFKQKLKDQYQDFKLLIQQARDESYQLRQQLEKQQEQEQMKTSSEKRKSLPKVPYHPQSPGEDKTIVNTMWKRDRESLKTVQQALEDSEGRLSYAKKQIMRLKKEVKYYQAHPTKANDYDYDEKHYDHAVKNKLDYVNYPKPTYLHSSKTHTSSEKPTVYHDYTGLESKSKFYKSLQCRSKPHSDRAQDILERIQQEKDFIQSTQKTLLARARLSRTRTDVDKELKVSLERSYYQLSMLETQLKGISHSPYLAEHTKINPL</sequence>
<dbReference type="InterPro" id="IPR000719">
    <property type="entry name" value="Prot_kinase_dom"/>
</dbReference>
<evidence type="ECO:0000259" key="12">
    <source>
        <dbReference type="PROSITE" id="PS50011"/>
    </source>
</evidence>
<evidence type="ECO:0000256" key="4">
    <source>
        <dbReference type="ARBA" id="ARBA00022679"/>
    </source>
</evidence>
<feature type="domain" description="Protein kinase" evidence="12">
    <location>
        <begin position="62"/>
        <end position="330"/>
    </location>
</feature>
<comment type="caution">
    <text evidence="14">The sequence shown here is derived from an EMBL/GenBank/DDBJ whole genome shotgun (WGS) entry which is preliminary data.</text>
</comment>
<evidence type="ECO:0000256" key="6">
    <source>
        <dbReference type="ARBA" id="ARBA00022777"/>
    </source>
</evidence>
<dbReference type="FunFam" id="1.10.510.10:FF:000024">
    <property type="entry name" value="Probable serine/threonine-protein kinase cot-1"/>
    <property type="match status" value="1"/>
</dbReference>
<evidence type="ECO:0000256" key="3">
    <source>
        <dbReference type="ARBA" id="ARBA00022553"/>
    </source>
</evidence>
<dbReference type="InterPro" id="IPR011009">
    <property type="entry name" value="Kinase-like_dom_sf"/>
</dbReference>
<dbReference type="PANTHER" id="PTHR22988:SF71">
    <property type="entry name" value="CITRON RHO-INTERACTING KINASE"/>
    <property type="match status" value="1"/>
</dbReference>
<dbReference type="InParanoid" id="A0A1C7NP19"/>
<dbReference type="STRING" id="101091.A0A1C7NP19"/>
<accession>A0A1C7NP19</accession>
<evidence type="ECO:0000256" key="1">
    <source>
        <dbReference type="ARBA" id="ARBA00012513"/>
    </source>
</evidence>
<dbReference type="GO" id="GO:0005737">
    <property type="term" value="C:cytoplasm"/>
    <property type="evidence" value="ECO:0007669"/>
    <property type="project" value="TreeGrafter"/>
</dbReference>
<dbReference type="GO" id="GO:0005856">
    <property type="term" value="C:cytoskeleton"/>
    <property type="evidence" value="ECO:0007669"/>
    <property type="project" value="TreeGrafter"/>
</dbReference>
<dbReference type="PROSITE" id="PS50011">
    <property type="entry name" value="PROTEIN_KINASE_DOM"/>
    <property type="match status" value="1"/>
</dbReference>
<dbReference type="GO" id="GO:0005524">
    <property type="term" value="F:ATP binding"/>
    <property type="evidence" value="ECO:0007669"/>
    <property type="project" value="UniProtKB-KW"/>
</dbReference>
<keyword evidence="6 14" id="KW-0418">Kinase</keyword>
<evidence type="ECO:0000256" key="10">
    <source>
        <dbReference type="ARBA" id="ARBA00048679"/>
    </source>
</evidence>
<gene>
    <name evidence="14" type="primary">CDC42BPA</name>
    <name evidence="14" type="ORF">A0J61_01077</name>
</gene>
<reference evidence="14 15" key="1">
    <citation type="submission" date="2016-03" db="EMBL/GenBank/DDBJ databases">
        <title>Choanephora cucurbitarum.</title>
        <authorList>
            <person name="Min B."/>
            <person name="Park H."/>
            <person name="Park J.-H."/>
            <person name="Shin H.-D."/>
            <person name="Choi I.-G."/>
        </authorList>
    </citation>
    <scope>NUCLEOTIDE SEQUENCE [LARGE SCALE GENOMIC DNA]</scope>
    <source>
        <strain evidence="14 15">KUS-F28377</strain>
    </source>
</reference>
<evidence type="ECO:0000256" key="8">
    <source>
        <dbReference type="ARBA" id="ARBA00038271"/>
    </source>
</evidence>
<name>A0A1C7NP19_9FUNG</name>
<evidence type="ECO:0000256" key="9">
    <source>
        <dbReference type="ARBA" id="ARBA00047899"/>
    </source>
</evidence>